<dbReference type="GO" id="GO:0006355">
    <property type="term" value="P:regulation of DNA-templated transcription"/>
    <property type="evidence" value="ECO:0007669"/>
    <property type="project" value="UniProtKB-UniRule"/>
</dbReference>
<keyword evidence="6" id="KW-0805">Transcription regulation</keyword>
<dbReference type="SUPFAM" id="SSF46785">
    <property type="entry name" value="Winged helix' DNA-binding domain"/>
    <property type="match status" value="1"/>
</dbReference>
<gene>
    <name evidence="6" type="primary">birA</name>
    <name evidence="8" type="ORF">S7S_02755</name>
</gene>
<dbReference type="PANTHER" id="PTHR12835:SF5">
    <property type="entry name" value="BIOTIN--PROTEIN LIGASE"/>
    <property type="match status" value="1"/>
</dbReference>
<dbReference type="InterPro" id="IPR004408">
    <property type="entry name" value="Biotin_CoA_COase_ligase"/>
</dbReference>
<keyword evidence="2 6" id="KW-0547">Nucleotide-binding</keyword>
<name>A0A0B4XKD4_9GAMM</name>
<dbReference type="PROSITE" id="PS51733">
    <property type="entry name" value="BPL_LPL_CATALYTIC"/>
    <property type="match status" value="1"/>
</dbReference>
<keyword evidence="9" id="KW-1185">Reference proteome</keyword>
<feature type="binding site" evidence="6">
    <location>
        <position position="203"/>
    </location>
    <ligand>
        <name>biotin</name>
        <dbReference type="ChEBI" id="CHEBI:57586"/>
    </ligand>
</feature>
<dbReference type="HOGENOM" id="CLU_051096_4_0_6"/>
<dbReference type="Gene3D" id="1.10.10.10">
    <property type="entry name" value="Winged helix-like DNA-binding domain superfamily/Winged helix DNA-binding domain"/>
    <property type="match status" value="1"/>
</dbReference>
<protein>
    <recommendedName>
        <fullName evidence="6">Bifunctional ligase/repressor BirA</fullName>
    </recommendedName>
    <alternativeName>
        <fullName evidence="6">Biotin operon repressor</fullName>
    </alternativeName>
    <alternativeName>
        <fullName evidence="6">Biotin--[acetyl-CoA-carboxylase] ligase</fullName>
        <ecNumber evidence="6">6.3.4.15</ecNumber>
    </alternativeName>
    <alternativeName>
        <fullName evidence="6">Biotin--protein ligase</fullName>
    </alternativeName>
    <alternativeName>
        <fullName evidence="6">Biotin-[acetyl-CoA carboxylase] synthetase</fullName>
    </alternativeName>
</protein>
<keyword evidence="3 6" id="KW-0067">ATP-binding</keyword>
<dbReference type="Gene3D" id="2.30.30.100">
    <property type="match status" value="1"/>
</dbReference>
<dbReference type="KEGG" id="apac:S7S_02755"/>
<dbReference type="NCBIfam" id="NF008848">
    <property type="entry name" value="PRK11886.1-3"/>
    <property type="match status" value="1"/>
</dbReference>
<keyword evidence="6" id="KW-0238">DNA-binding</keyword>
<feature type="domain" description="BPL/LPL catalytic" evidence="7">
    <location>
        <begin position="89"/>
        <end position="275"/>
    </location>
</feature>
<dbReference type="HAMAP" id="MF_00978">
    <property type="entry name" value="Bifunct_BirA"/>
    <property type="match status" value="1"/>
</dbReference>
<evidence type="ECO:0000256" key="6">
    <source>
        <dbReference type="HAMAP-Rule" id="MF_00978"/>
    </source>
</evidence>
<dbReference type="Pfam" id="PF03099">
    <property type="entry name" value="BPL_LplA_LipB"/>
    <property type="match status" value="1"/>
</dbReference>
<dbReference type="GO" id="GO:0003677">
    <property type="term" value="F:DNA binding"/>
    <property type="evidence" value="ECO:0007669"/>
    <property type="project" value="UniProtKB-UniRule"/>
</dbReference>
<dbReference type="InterPro" id="IPR013196">
    <property type="entry name" value="HTH_11"/>
</dbReference>
<feature type="binding site" evidence="6">
    <location>
        <begin position="135"/>
        <end position="137"/>
    </location>
    <ligand>
        <name>biotin</name>
        <dbReference type="ChEBI" id="CHEBI:57586"/>
    </ligand>
</feature>
<evidence type="ECO:0000256" key="1">
    <source>
        <dbReference type="ARBA" id="ARBA00022598"/>
    </source>
</evidence>
<dbReference type="PANTHER" id="PTHR12835">
    <property type="entry name" value="BIOTIN PROTEIN LIGASE"/>
    <property type="match status" value="1"/>
</dbReference>
<dbReference type="EMBL" id="CP004387">
    <property type="protein sequence ID" value="AJD46973.1"/>
    <property type="molecule type" value="Genomic_DNA"/>
</dbReference>
<feature type="DNA-binding region" description="H-T-H motif" evidence="6">
    <location>
        <begin position="36"/>
        <end position="55"/>
    </location>
</feature>
<dbReference type="InterPro" id="IPR045864">
    <property type="entry name" value="aa-tRNA-synth_II/BPL/LPL"/>
</dbReference>
<evidence type="ECO:0000259" key="7">
    <source>
        <dbReference type="PROSITE" id="PS51733"/>
    </source>
</evidence>
<dbReference type="Gene3D" id="3.30.930.10">
    <property type="entry name" value="Bira Bifunctional Protein, Domain 2"/>
    <property type="match status" value="1"/>
</dbReference>
<comment type="catalytic activity">
    <reaction evidence="5 6">
        <text>biotin + L-lysyl-[protein] + ATP = N(6)-biotinyl-L-lysyl-[protein] + AMP + diphosphate + H(+)</text>
        <dbReference type="Rhea" id="RHEA:11756"/>
        <dbReference type="Rhea" id="RHEA-COMP:9752"/>
        <dbReference type="Rhea" id="RHEA-COMP:10505"/>
        <dbReference type="ChEBI" id="CHEBI:15378"/>
        <dbReference type="ChEBI" id="CHEBI:29969"/>
        <dbReference type="ChEBI" id="CHEBI:30616"/>
        <dbReference type="ChEBI" id="CHEBI:33019"/>
        <dbReference type="ChEBI" id="CHEBI:57586"/>
        <dbReference type="ChEBI" id="CHEBI:83144"/>
        <dbReference type="ChEBI" id="CHEBI:456215"/>
        <dbReference type="EC" id="6.3.4.15"/>
    </reaction>
</comment>
<dbReference type="Pfam" id="PF02237">
    <property type="entry name" value="BPL_C"/>
    <property type="match status" value="1"/>
</dbReference>
<evidence type="ECO:0000313" key="9">
    <source>
        <dbReference type="Proteomes" id="UP000006764"/>
    </source>
</evidence>
<dbReference type="GO" id="GO:0005524">
    <property type="term" value="F:ATP binding"/>
    <property type="evidence" value="ECO:0007669"/>
    <property type="project" value="UniProtKB-UniRule"/>
</dbReference>
<keyword evidence="1 6" id="KW-0436">Ligase</keyword>
<dbReference type="GO" id="GO:0004077">
    <property type="term" value="F:biotin--[biotin carboxyl-carrier protein] ligase activity"/>
    <property type="evidence" value="ECO:0007669"/>
    <property type="project" value="UniProtKB-UniRule"/>
</dbReference>
<dbReference type="InterPro" id="IPR036388">
    <property type="entry name" value="WH-like_DNA-bd_sf"/>
</dbReference>
<sequence length="340" mass="35393">MGRAARRGLGALMPETSIQVDSAVIRCLADGRFHSGEDLGALSGISRAGIWKRLQKLEQLGLAIESVRGKGYRIAGGLSLLDETALRAAAGLPADAFDLVLKETTVSTNADALAMIAGGLVRPLAVLAEYQSAGRGRRGRPWQSPFGSNLYLSLASRFSGGATALEGVSLAVGVAVADVLAASGLGARVQLKWPNDVLVGGRKLGGILVELAGEMDGVCMPVIGIGINGAMPAQAGAEIDQPWTDLGRELGAPPDRNRLAGELLASLLAVLDTFRAGGFAALRERWQQYDGCAGREVQLLLGDKRITGVACGVSEQGALLLDVEGEMQRFHGGEVSLRMA</sequence>
<evidence type="ECO:0000313" key="8">
    <source>
        <dbReference type="EMBL" id="AJD46973.1"/>
    </source>
</evidence>
<feature type="binding site" evidence="6">
    <location>
        <begin position="107"/>
        <end position="109"/>
    </location>
    <ligand>
        <name>biotin</name>
        <dbReference type="ChEBI" id="CHEBI:57586"/>
    </ligand>
</feature>
<dbReference type="InterPro" id="IPR003142">
    <property type="entry name" value="BPL_C"/>
</dbReference>
<feature type="binding site" evidence="6">
    <location>
        <position position="131"/>
    </location>
    <ligand>
        <name>biotin</name>
        <dbReference type="ChEBI" id="CHEBI:57586"/>
    </ligand>
</feature>
<dbReference type="AlphaFoldDB" id="A0A0B4XKD4"/>
<dbReference type="Proteomes" id="UP000006764">
    <property type="component" value="Chromosome"/>
</dbReference>
<dbReference type="SUPFAM" id="SSF50037">
    <property type="entry name" value="C-terminal domain of transcriptional repressors"/>
    <property type="match status" value="1"/>
</dbReference>
<proteinExistence type="inferred from homology"/>
<keyword evidence="6" id="KW-0804">Transcription</keyword>
<keyword evidence="6" id="KW-0678">Repressor</keyword>
<dbReference type="NCBIfam" id="TIGR00121">
    <property type="entry name" value="birA_ligase"/>
    <property type="match status" value="1"/>
</dbReference>
<comment type="similarity">
    <text evidence="6">Belongs to the biotin--protein ligase family.</text>
</comment>
<dbReference type="InterPro" id="IPR036390">
    <property type="entry name" value="WH_DNA-bd_sf"/>
</dbReference>
<accession>A0A0B4XKD4</accession>
<reference evidence="8 9" key="1">
    <citation type="journal article" date="2012" name="J. Bacteriol.">
        <title>Genome sequence of an alkane-degrading bacterium, Alcanivorax pacificus type strain W11-5, isolated from deep sea sediment.</title>
        <authorList>
            <person name="Lai Q."/>
            <person name="Shao Z."/>
        </authorList>
    </citation>
    <scope>NUCLEOTIDE SEQUENCE [LARGE SCALE GENOMIC DNA]</scope>
    <source>
        <strain evidence="8 9">W11-5</strain>
    </source>
</reference>
<evidence type="ECO:0000256" key="3">
    <source>
        <dbReference type="ARBA" id="ARBA00022840"/>
    </source>
</evidence>
<dbReference type="STRING" id="391936.S7S_02755"/>
<dbReference type="EC" id="6.3.4.15" evidence="6"/>
<organism evidence="8 9">
    <name type="scientific">Isoalcanivorax pacificus W11-5</name>
    <dbReference type="NCBI Taxonomy" id="391936"/>
    <lineage>
        <taxon>Bacteria</taxon>
        <taxon>Pseudomonadati</taxon>
        <taxon>Pseudomonadota</taxon>
        <taxon>Gammaproteobacteria</taxon>
        <taxon>Oceanospirillales</taxon>
        <taxon>Alcanivoracaceae</taxon>
        <taxon>Isoalcanivorax</taxon>
    </lineage>
</organism>
<dbReference type="Pfam" id="PF08279">
    <property type="entry name" value="HTH_11"/>
    <property type="match status" value="1"/>
</dbReference>
<evidence type="ECO:0000256" key="4">
    <source>
        <dbReference type="ARBA" id="ARBA00023267"/>
    </source>
</evidence>
<evidence type="ECO:0000256" key="5">
    <source>
        <dbReference type="ARBA" id="ARBA00047846"/>
    </source>
</evidence>
<dbReference type="InterPro" id="IPR008988">
    <property type="entry name" value="Transcriptional_repressor_C"/>
</dbReference>
<evidence type="ECO:0000256" key="2">
    <source>
        <dbReference type="ARBA" id="ARBA00022741"/>
    </source>
</evidence>
<dbReference type="GO" id="GO:0005737">
    <property type="term" value="C:cytoplasm"/>
    <property type="evidence" value="ECO:0007669"/>
    <property type="project" value="TreeGrafter"/>
</dbReference>
<dbReference type="InterPro" id="IPR004143">
    <property type="entry name" value="BPL_LPL_catalytic"/>
</dbReference>
<keyword evidence="4 6" id="KW-0092">Biotin</keyword>
<dbReference type="InterPro" id="IPR030855">
    <property type="entry name" value="Bifunct_BirA"/>
</dbReference>
<dbReference type="NCBIfam" id="NF008847">
    <property type="entry name" value="PRK11886.1-2"/>
    <property type="match status" value="1"/>
</dbReference>
<dbReference type="CDD" id="cd16442">
    <property type="entry name" value="BPL"/>
    <property type="match status" value="1"/>
</dbReference>
<dbReference type="SUPFAM" id="SSF55681">
    <property type="entry name" value="Class II aaRS and biotin synthetases"/>
    <property type="match status" value="1"/>
</dbReference>
<comment type="function">
    <text evidence="6">Acts both as a biotin--[acetyl-CoA-carboxylase] ligase and a biotin-operon repressor. In the presence of ATP, BirA activates biotin to form the BirA-biotinyl-5'-adenylate (BirA-bio-5'-AMP or holoBirA) complex. HoloBirA can either transfer the biotinyl moiety to the biotin carboxyl carrier protein (BCCP) subunit of acetyl-CoA carboxylase, or bind to the biotin operator site and inhibit transcription of the operon.</text>
</comment>